<feature type="compositionally biased region" description="Low complexity" evidence="1">
    <location>
        <begin position="127"/>
        <end position="147"/>
    </location>
</feature>
<dbReference type="RefSeq" id="WP_129572576.1">
    <property type="nucleotide sequence ID" value="NZ_CP012672.1"/>
</dbReference>
<sequence>MAARSVLCNLVNQTGEPLTFVDPPQLEHGILTPGQEPPRSCAGTAVWSAESDGFMTGTEGRVTYRGPSGSVTLYWNNPFIGGNDYGATPGGDYFLVKLQGPKVGSNVTATYVVDRKNKPAPAPSPETPAAAQAAPAQARPIAAAPEQPGKDSHVPKLGGQLTVVSPKDWLVDIAWQAVNGIEWSPLILEITENRHGSQSGAECPKTLPTFPGVKEGGTCRLLHDNLAKKRTEREAAYSAEATRLKGTGMDASAAEQEARKKYPLLYNDFHSWCGDFVTWVFWKAWVLRGMPEDKITKAELGKFLNRESINGTWRSGENLNMVEAYAKRSSTGLLVWHPPGDGYVPKPGDIFMADRASGGHISIVASYEREPPDAQPKRGFDTFLTLDGKSFDLDRESGWVATLEKLRKEGQKIEIPKGKWQGVAQTRRKTNEKKDPLRGFIDTSKLREALGYR</sequence>
<dbReference type="Proteomes" id="UP000295497">
    <property type="component" value="Chromosome"/>
</dbReference>
<accession>A0A4P2QED7</accession>
<proteinExistence type="predicted"/>
<reference evidence="2 3" key="1">
    <citation type="submission" date="2015-09" db="EMBL/GenBank/DDBJ databases">
        <title>Sorangium comparison.</title>
        <authorList>
            <person name="Zaburannyi N."/>
            <person name="Bunk B."/>
            <person name="Overmann J."/>
            <person name="Mueller R."/>
        </authorList>
    </citation>
    <scope>NUCLEOTIDE SEQUENCE [LARGE SCALE GENOMIC DNA]</scope>
    <source>
        <strain evidence="2 3">So ce836</strain>
    </source>
</reference>
<dbReference type="AlphaFoldDB" id="A0A4P2QED7"/>
<evidence type="ECO:0000313" key="2">
    <source>
        <dbReference type="EMBL" id="AUX28180.1"/>
    </source>
</evidence>
<feature type="region of interest" description="Disordered" evidence="1">
    <location>
        <begin position="116"/>
        <end position="153"/>
    </location>
</feature>
<name>A0A4P2QED7_SORCE</name>
<dbReference type="EMBL" id="CP012672">
    <property type="protein sequence ID" value="AUX28180.1"/>
    <property type="molecule type" value="Genomic_DNA"/>
</dbReference>
<protein>
    <submittedName>
        <fullName evidence="2">Uncharacterized protein</fullName>
    </submittedName>
</protein>
<organism evidence="2 3">
    <name type="scientific">Sorangium cellulosum</name>
    <name type="common">Polyangium cellulosum</name>
    <dbReference type="NCBI Taxonomy" id="56"/>
    <lineage>
        <taxon>Bacteria</taxon>
        <taxon>Pseudomonadati</taxon>
        <taxon>Myxococcota</taxon>
        <taxon>Polyangia</taxon>
        <taxon>Polyangiales</taxon>
        <taxon>Polyangiaceae</taxon>
        <taxon>Sorangium</taxon>
    </lineage>
</organism>
<evidence type="ECO:0000313" key="3">
    <source>
        <dbReference type="Proteomes" id="UP000295497"/>
    </source>
</evidence>
<dbReference type="Gene3D" id="2.60.270.50">
    <property type="match status" value="1"/>
</dbReference>
<gene>
    <name evidence="2" type="ORF">SOCE836_002480</name>
</gene>
<evidence type="ECO:0000256" key="1">
    <source>
        <dbReference type="SAM" id="MobiDB-lite"/>
    </source>
</evidence>